<protein>
    <submittedName>
        <fullName evidence="1">Uncharacterized protein</fullName>
    </submittedName>
</protein>
<dbReference type="EMBL" id="MU005581">
    <property type="protein sequence ID" value="KAF2684470.1"/>
    <property type="molecule type" value="Genomic_DNA"/>
</dbReference>
<proteinExistence type="predicted"/>
<dbReference type="Proteomes" id="UP000799291">
    <property type="component" value="Unassembled WGS sequence"/>
</dbReference>
<dbReference type="AlphaFoldDB" id="A0A6G1J2N5"/>
<evidence type="ECO:0000313" key="2">
    <source>
        <dbReference type="Proteomes" id="UP000799291"/>
    </source>
</evidence>
<accession>A0A6G1J2N5</accession>
<keyword evidence="2" id="KW-1185">Reference proteome</keyword>
<sequence>MESTTSIRYEREINRPGYNQNFQSYPVPVGENLEAAIRFLRYPTSAKKRSG</sequence>
<gene>
    <name evidence="1" type="ORF">K458DRAFT_366853</name>
</gene>
<evidence type="ECO:0000313" key="1">
    <source>
        <dbReference type="EMBL" id="KAF2684470.1"/>
    </source>
</evidence>
<name>A0A6G1J2N5_9PLEO</name>
<reference evidence="1" key="1">
    <citation type="journal article" date="2020" name="Stud. Mycol.">
        <title>101 Dothideomycetes genomes: a test case for predicting lifestyles and emergence of pathogens.</title>
        <authorList>
            <person name="Haridas S."/>
            <person name="Albert R."/>
            <person name="Binder M."/>
            <person name="Bloem J."/>
            <person name="Labutti K."/>
            <person name="Salamov A."/>
            <person name="Andreopoulos B."/>
            <person name="Baker S."/>
            <person name="Barry K."/>
            <person name="Bills G."/>
            <person name="Bluhm B."/>
            <person name="Cannon C."/>
            <person name="Castanera R."/>
            <person name="Culley D."/>
            <person name="Daum C."/>
            <person name="Ezra D."/>
            <person name="Gonzalez J."/>
            <person name="Henrissat B."/>
            <person name="Kuo A."/>
            <person name="Liang C."/>
            <person name="Lipzen A."/>
            <person name="Lutzoni F."/>
            <person name="Magnuson J."/>
            <person name="Mondo S."/>
            <person name="Nolan M."/>
            <person name="Ohm R."/>
            <person name="Pangilinan J."/>
            <person name="Park H.-J."/>
            <person name="Ramirez L."/>
            <person name="Alfaro M."/>
            <person name="Sun H."/>
            <person name="Tritt A."/>
            <person name="Yoshinaga Y."/>
            <person name="Zwiers L.-H."/>
            <person name="Turgeon B."/>
            <person name="Goodwin S."/>
            <person name="Spatafora J."/>
            <person name="Crous P."/>
            <person name="Grigoriev I."/>
        </authorList>
    </citation>
    <scope>NUCLEOTIDE SEQUENCE</scope>
    <source>
        <strain evidence="1">CBS 122367</strain>
    </source>
</reference>
<organism evidence="1 2">
    <name type="scientific">Lentithecium fluviatile CBS 122367</name>
    <dbReference type="NCBI Taxonomy" id="1168545"/>
    <lineage>
        <taxon>Eukaryota</taxon>
        <taxon>Fungi</taxon>
        <taxon>Dikarya</taxon>
        <taxon>Ascomycota</taxon>
        <taxon>Pezizomycotina</taxon>
        <taxon>Dothideomycetes</taxon>
        <taxon>Pleosporomycetidae</taxon>
        <taxon>Pleosporales</taxon>
        <taxon>Massarineae</taxon>
        <taxon>Lentitheciaceae</taxon>
        <taxon>Lentithecium</taxon>
    </lineage>
</organism>